<name>A0ACC0X6C3_9ROSI</name>
<dbReference type="Proteomes" id="UP001163603">
    <property type="component" value="Chromosome 14"/>
</dbReference>
<organism evidence="1 2">
    <name type="scientific">Pistacia integerrima</name>
    <dbReference type="NCBI Taxonomy" id="434235"/>
    <lineage>
        <taxon>Eukaryota</taxon>
        <taxon>Viridiplantae</taxon>
        <taxon>Streptophyta</taxon>
        <taxon>Embryophyta</taxon>
        <taxon>Tracheophyta</taxon>
        <taxon>Spermatophyta</taxon>
        <taxon>Magnoliopsida</taxon>
        <taxon>eudicotyledons</taxon>
        <taxon>Gunneridae</taxon>
        <taxon>Pentapetalae</taxon>
        <taxon>rosids</taxon>
        <taxon>malvids</taxon>
        <taxon>Sapindales</taxon>
        <taxon>Anacardiaceae</taxon>
        <taxon>Pistacia</taxon>
    </lineage>
</organism>
<sequence>MGSGFSSWCFTLCLLLAALMCAQDSNARRVTKGEGDDRNNYDPSSEASDGHDQWINGGHHAKTSHVDHMDPSVHIFFTIDNLKIGKSLPIYFSYKNSTKSYLLSREEANSIPFSSQKLPYLLELFSFSKDSPQAKAMEYTLEHCEREPIKGETRFCATSLESMLDSARGFFGLDTNFKILTTSSLTKLTPLQNYTILEMPQEIFAPKFIACHSLPYLYAVFYCHGQESKNRLFQISLGGENGEKVEAVAVCHMDTSLWDADHVSFRVLKIKPGDSPVCHFFPLDNLVWVPFPA</sequence>
<dbReference type="EMBL" id="CM047749">
    <property type="protein sequence ID" value="KAJ0010870.1"/>
    <property type="molecule type" value="Genomic_DNA"/>
</dbReference>
<protein>
    <submittedName>
        <fullName evidence="1">Uncharacterized protein</fullName>
    </submittedName>
</protein>
<evidence type="ECO:0000313" key="2">
    <source>
        <dbReference type="Proteomes" id="UP001163603"/>
    </source>
</evidence>
<proteinExistence type="predicted"/>
<comment type="caution">
    <text evidence="1">The sequence shown here is derived from an EMBL/GenBank/DDBJ whole genome shotgun (WGS) entry which is preliminary data.</text>
</comment>
<evidence type="ECO:0000313" key="1">
    <source>
        <dbReference type="EMBL" id="KAJ0010870.1"/>
    </source>
</evidence>
<reference evidence="2" key="1">
    <citation type="journal article" date="2023" name="G3 (Bethesda)">
        <title>Genome assembly and association tests identify interacting loci associated with vigor, precocity, and sex in interspecific pistachio rootstocks.</title>
        <authorList>
            <person name="Palmer W."/>
            <person name="Jacygrad E."/>
            <person name="Sagayaradj S."/>
            <person name="Cavanaugh K."/>
            <person name="Han R."/>
            <person name="Bertier L."/>
            <person name="Beede B."/>
            <person name="Kafkas S."/>
            <person name="Golino D."/>
            <person name="Preece J."/>
            <person name="Michelmore R."/>
        </authorList>
    </citation>
    <scope>NUCLEOTIDE SEQUENCE [LARGE SCALE GENOMIC DNA]</scope>
</reference>
<accession>A0ACC0X6C3</accession>
<keyword evidence="2" id="KW-1185">Reference proteome</keyword>
<gene>
    <name evidence="1" type="ORF">Pint_34616</name>
</gene>